<dbReference type="PROSITE" id="PS51257">
    <property type="entry name" value="PROKAR_LIPOPROTEIN"/>
    <property type="match status" value="1"/>
</dbReference>
<keyword evidence="2" id="KW-1185">Reference proteome</keyword>
<dbReference type="AlphaFoldDB" id="A0AAE3SG73"/>
<reference evidence="1" key="1">
    <citation type="submission" date="2022-10" db="EMBL/GenBank/DDBJ databases">
        <authorList>
            <person name="Yu W.X."/>
        </authorList>
    </citation>
    <scope>NUCLEOTIDE SEQUENCE</scope>
    <source>
        <strain evidence="1">AAT</strain>
    </source>
</reference>
<proteinExistence type="predicted"/>
<protein>
    <recommendedName>
        <fullName evidence="3">Lipoprotein</fullName>
    </recommendedName>
</protein>
<evidence type="ECO:0000313" key="2">
    <source>
        <dbReference type="Proteomes" id="UP001209229"/>
    </source>
</evidence>
<evidence type="ECO:0000313" key="1">
    <source>
        <dbReference type="EMBL" id="MCW3787817.1"/>
    </source>
</evidence>
<dbReference type="EMBL" id="JAPDPJ010000037">
    <property type="protein sequence ID" value="MCW3787817.1"/>
    <property type="molecule type" value="Genomic_DNA"/>
</dbReference>
<gene>
    <name evidence="1" type="ORF">OM075_15180</name>
</gene>
<organism evidence="1 2">
    <name type="scientific">Plebeiibacterium sediminum</name>
    <dbReference type="NCBI Taxonomy" id="2992112"/>
    <lineage>
        <taxon>Bacteria</taxon>
        <taxon>Pseudomonadati</taxon>
        <taxon>Bacteroidota</taxon>
        <taxon>Bacteroidia</taxon>
        <taxon>Marinilabiliales</taxon>
        <taxon>Marinilabiliaceae</taxon>
        <taxon>Plebeiibacterium</taxon>
    </lineage>
</organism>
<evidence type="ECO:0008006" key="3">
    <source>
        <dbReference type="Google" id="ProtNLM"/>
    </source>
</evidence>
<dbReference type="Proteomes" id="UP001209229">
    <property type="component" value="Unassembled WGS sequence"/>
</dbReference>
<comment type="caution">
    <text evidence="1">The sequence shown here is derived from an EMBL/GenBank/DDBJ whole genome shotgun (WGS) entry which is preliminary data.</text>
</comment>
<dbReference type="RefSeq" id="WP_301191381.1">
    <property type="nucleotide sequence ID" value="NZ_JAPDPJ010000037.1"/>
</dbReference>
<name>A0AAE3SG73_9BACT</name>
<accession>A0AAE3SG73</accession>
<sequence length="342" mass="39629">MKQLKSKSQMVIGFAWLFIYTTMLMSCTSSAPEKVSFYHWKSKAKDVFTKDGLKPQSIHKIYMHYFDVDQLNTLNHWEDGIYPVYPLTYVDEVYKSCDIVPVVFIVNKVLKDTDAKKLAKKIQKLVDEISLHHFGKIIHSLQIDCDWSSSTRYKYFELLNLLKKDYQLSCTIRLHQVKYQSKTGLPPVDKGVLMLYNVGDLSDFSANSILTEGIVSQYVNEDTDYPIPLDLALPLFSQTVLKNKNGEIKLIKGTDIQLFNQDQNHFKRESGHVYSVVRDTLYKGFYLSVEDQIKLEMSDADVVKKSYQIIKNSKINIDEVIFYHLDMALIQQNAFNDIIKNL</sequence>